<protein>
    <submittedName>
        <fullName evidence="4">Ovule protein</fullName>
    </submittedName>
</protein>
<keyword evidence="3" id="KW-1185">Reference proteome</keyword>
<name>A0A0R3RAX9_9BILA</name>
<sequence>MDDNVDICTSVIDDSMDATEALAVDVVESLFDRSGLAETSCTAGDFDNQNLVKSNNENDVLKSGNGKPTSLTELISGKKKEGSVSKEQKEKDETVISSSDAVDSWEELDNDDYSSKLVNEVRVIT</sequence>
<feature type="region of interest" description="Disordered" evidence="1">
    <location>
        <begin position="56"/>
        <end position="103"/>
    </location>
</feature>
<proteinExistence type="predicted"/>
<evidence type="ECO:0000313" key="2">
    <source>
        <dbReference type="EMBL" id="VDO52761.1"/>
    </source>
</evidence>
<dbReference type="WBParaSite" id="BTMF_0001719501-mRNA-1">
    <property type="protein sequence ID" value="BTMF_0001719501-mRNA-1"/>
    <property type="gene ID" value="BTMF_0001719501"/>
</dbReference>
<evidence type="ECO:0000313" key="3">
    <source>
        <dbReference type="Proteomes" id="UP000280834"/>
    </source>
</evidence>
<reference evidence="4" key="1">
    <citation type="submission" date="2017-02" db="UniProtKB">
        <authorList>
            <consortium name="WormBaseParasite"/>
        </authorList>
    </citation>
    <scope>IDENTIFICATION</scope>
</reference>
<dbReference type="EMBL" id="UZAG01022178">
    <property type="protein sequence ID" value="VDO52761.1"/>
    <property type="molecule type" value="Genomic_DNA"/>
</dbReference>
<dbReference type="STRING" id="42155.A0A0R3RAX9"/>
<dbReference type="Proteomes" id="UP000280834">
    <property type="component" value="Unassembled WGS sequence"/>
</dbReference>
<evidence type="ECO:0000313" key="4">
    <source>
        <dbReference type="WBParaSite" id="BTMF_0001719501-mRNA-1"/>
    </source>
</evidence>
<gene>
    <name evidence="2" type="ORF">BTMF_LOCUS15165</name>
</gene>
<accession>A0A0R3RAX9</accession>
<organism evidence="4">
    <name type="scientific">Brugia timori</name>
    <dbReference type="NCBI Taxonomy" id="42155"/>
    <lineage>
        <taxon>Eukaryota</taxon>
        <taxon>Metazoa</taxon>
        <taxon>Ecdysozoa</taxon>
        <taxon>Nematoda</taxon>
        <taxon>Chromadorea</taxon>
        <taxon>Rhabditida</taxon>
        <taxon>Spirurina</taxon>
        <taxon>Spiruromorpha</taxon>
        <taxon>Filarioidea</taxon>
        <taxon>Onchocercidae</taxon>
        <taxon>Brugia</taxon>
    </lineage>
</organism>
<evidence type="ECO:0000256" key="1">
    <source>
        <dbReference type="SAM" id="MobiDB-lite"/>
    </source>
</evidence>
<feature type="compositionally biased region" description="Basic and acidic residues" evidence="1">
    <location>
        <begin position="76"/>
        <end position="94"/>
    </location>
</feature>
<dbReference type="AlphaFoldDB" id="A0A0R3RAX9"/>
<reference evidence="2 3" key="2">
    <citation type="submission" date="2018-11" db="EMBL/GenBank/DDBJ databases">
        <authorList>
            <consortium name="Pathogen Informatics"/>
        </authorList>
    </citation>
    <scope>NUCLEOTIDE SEQUENCE [LARGE SCALE GENOMIC DNA]</scope>
</reference>